<keyword evidence="1" id="KW-1133">Transmembrane helix</keyword>
<dbReference type="AlphaFoldDB" id="A0A2P2KUK3"/>
<evidence type="ECO:0000313" key="2">
    <source>
        <dbReference type="EMBL" id="MBX09412.1"/>
    </source>
</evidence>
<organism evidence="2">
    <name type="scientific">Rhizophora mucronata</name>
    <name type="common">Asiatic mangrove</name>
    <dbReference type="NCBI Taxonomy" id="61149"/>
    <lineage>
        <taxon>Eukaryota</taxon>
        <taxon>Viridiplantae</taxon>
        <taxon>Streptophyta</taxon>
        <taxon>Embryophyta</taxon>
        <taxon>Tracheophyta</taxon>
        <taxon>Spermatophyta</taxon>
        <taxon>Magnoliopsida</taxon>
        <taxon>eudicotyledons</taxon>
        <taxon>Gunneridae</taxon>
        <taxon>Pentapetalae</taxon>
        <taxon>rosids</taxon>
        <taxon>fabids</taxon>
        <taxon>Malpighiales</taxon>
        <taxon>Rhizophoraceae</taxon>
        <taxon>Rhizophora</taxon>
    </lineage>
</organism>
<keyword evidence="1" id="KW-0472">Membrane</keyword>
<dbReference type="EMBL" id="GGEC01028928">
    <property type="protein sequence ID" value="MBX09412.1"/>
    <property type="molecule type" value="Transcribed_RNA"/>
</dbReference>
<feature type="transmembrane region" description="Helical" evidence="1">
    <location>
        <begin position="20"/>
        <end position="38"/>
    </location>
</feature>
<proteinExistence type="predicted"/>
<evidence type="ECO:0000256" key="1">
    <source>
        <dbReference type="SAM" id="Phobius"/>
    </source>
</evidence>
<reference evidence="2" key="1">
    <citation type="submission" date="2018-02" db="EMBL/GenBank/DDBJ databases">
        <title>Rhizophora mucronata_Transcriptome.</title>
        <authorList>
            <person name="Meera S.P."/>
            <person name="Sreeshan A."/>
            <person name="Augustine A."/>
        </authorList>
    </citation>
    <scope>NUCLEOTIDE SEQUENCE</scope>
    <source>
        <tissue evidence="2">Leaf</tissue>
    </source>
</reference>
<sequence>MAEMAEVSCFPNFFIPSSSSLSIALSLYLFMDEFFFLLL</sequence>
<protein>
    <submittedName>
        <fullName evidence="2">Uncharacterized protein</fullName>
    </submittedName>
</protein>
<keyword evidence="1" id="KW-0812">Transmembrane</keyword>
<accession>A0A2P2KUK3</accession>
<name>A0A2P2KUK3_RHIMU</name>